<dbReference type="OrthoDB" id="823504at2759"/>
<dbReference type="InterPro" id="IPR019791">
    <property type="entry name" value="Haem_peroxidase_animal"/>
</dbReference>
<evidence type="ECO:0000256" key="1">
    <source>
        <dbReference type="ARBA" id="ARBA00022723"/>
    </source>
</evidence>
<reference evidence="7 8" key="1">
    <citation type="submission" date="2016-07" db="EMBL/GenBank/DDBJ databases">
        <title>Pervasive Adenine N6-methylation of Active Genes in Fungi.</title>
        <authorList>
            <consortium name="DOE Joint Genome Institute"/>
            <person name="Mondo S.J."/>
            <person name="Dannebaum R.O."/>
            <person name="Kuo R.C."/>
            <person name="Labutti K."/>
            <person name="Haridas S."/>
            <person name="Kuo A."/>
            <person name="Salamov A."/>
            <person name="Ahrendt S.R."/>
            <person name="Lipzen A."/>
            <person name="Sullivan W."/>
            <person name="Andreopoulos W.B."/>
            <person name="Clum A."/>
            <person name="Lindquist E."/>
            <person name="Daum C."/>
            <person name="Ramamoorthy G.K."/>
            <person name="Gryganskyi A."/>
            <person name="Culley D."/>
            <person name="Magnuson J.K."/>
            <person name="James T.Y."/>
            <person name="O'Malley M.A."/>
            <person name="Stajich J.E."/>
            <person name="Spatafora J.W."/>
            <person name="Visel A."/>
            <person name="Grigoriev I.V."/>
        </authorList>
    </citation>
    <scope>NUCLEOTIDE SEQUENCE [LARGE SCALE GENOMIC DNA]</scope>
    <source>
        <strain evidence="7 8">CBS 115471</strain>
    </source>
</reference>
<dbReference type="GO" id="GO:0006979">
    <property type="term" value="P:response to oxidative stress"/>
    <property type="evidence" value="ECO:0007669"/>
    <property type="project" value="InterPro"/>
</dbReference>
<evidence type="ECO:0000313" key="8">
    <source>
        <dbReference type="Proteomes" id="UP000193144"/>
    </source>
</evidence>
<accession>A0A1Y1YMN8</accession>
<dbReference type="EMBL" id="MCFA01000200">
    <property type="protein sequence ID" value="ORX99277.1"/>
    <property type="molecule type" value="Genomic_DNA"/>
</dbReference>
<dbReference type="CDD" id="cd09817">
    <property type="entry name" value="linoleate_diol_synthase_like"/>
    <property type="match status" value="1"/>
</dbReference>
<keyword evidence="2" id="KW-0223">Dioxygenase</keyword>
<keyword evidence="4 5" id="KW-0408">Iron</keyword>
<dbReference type="Gene3D" id="1.10.640.10">
    <property type="entry name" value="Haem peroxidase domain superfamily, animal type"/>
    <property type="match status" value="1"/>
</dbReference>
<name>A0A1Y1YMN8_9PLEO</name>
<dbReference type="GO" id="GO:0051213">
    <property type="term" value="F:dioxygenase activity"/>
    <property type="evidence" value="ECO:0007669"/>
    <property type="project" value="UniProtKB-KW"/>
</dbReference>
<comment type="caution">
    <text evidence="7">The sequence shown here is derived from an EMBL/GenBank/DDBJ whole genome shotgun (WGS) entry which is preliminary data.</text>
</comment>
<evidence type="ECO:0000313" key="7">
    <source>
        <dbReference type="EMBL" id="ORX99277.1"/>
    </source>
</evidence>
<keyword evidence="7" id="KW-0575">Peroxidase</keyword>
<gene>
    <name evidence="7" type="ORF">BCR34DRAFT_139578</name>
</gene>
<keyword evidence="5" id="KW-0349">Heme</keyword>
<dbReference type="GO" id="GO:0004601">
    <property type="term" value="F:peroxidase activity"/>
    <property type="evidence" value="ECO:0007669"/>
    <property type="project" value="UniProtKB-KW"/>
</dbReference>
<dbReference type="GO" id="GO:0020037">
    <property type="term" value="F:heme binding"/>
    <property type="evidence" value="ECO:0007669"/>
    <property type="project" value="InterPro"/>
</dbReference>
<dbReference type="Pfam" id="PF03098">
    <property type="entry name" value="An_peroxidase"/>
    <property type="match status" value="2"/>
</dbReference>
<evidence type="ECO:0000256" key="3">
    <source>
        <dbReference type="ARBA" id="ARBA00023002"/>
    </source>
</evidence>
<dbReference type="GO" id="GO:0006631">
    <property type="term" value="P:fatty acid metabolic process"/>
    <property type="evidence" value="ECO:0007669"/>
    <property type="project" value="UniProtKB-ARBA"/>
</dbReference>
<dbReference type="AlphaFoldDB" id="A0A1Y1YMN8"/>
<dbReference type="PRINTS" id="PR00457">
    <property type="entry name" value="ANPEROXIDASE"/>
</dbReference>
<feature type="region of interest" description="Disordered" evidence="6">
    <location>
        <begin position="1"/>
        <end position="24"/>
    </location>
</feature>
<keyword evidence="1 5" id="KW-0479">Metal-binding</keyword>
<dbReference type="PANTHER" id="PTHR11903:SF13">
    <property type="entry name" value="LINOLEATE 10R-LIPOXYGENASE"/>
    <property type="match status" value="1"/>
</dbReference>
<protein>
    <submittedName>
        <fullName evidence="7">Heme peroxidase</fullName>
    </submittedName>
</protein>
<feature type="non-terminal residue" evidence="7">
    <location>
        <position position="746"/>
    </location>
</feature>
<keyword evidence="3" id="KW-0560">Oxidoreductase</keyword>
<proteinExistence type="predicted"/>
<dbReference type="Proteomes" id="UP000193144">
    <property type="component" value="Unassembled WGS sequence"/>
</dbReference>
<dbReference type="InterPro" id="IPR034812">
    <property type="entry name" value="Ppo-like_N"/>
</dbReference>
<dbReference type="STRING" id="1231657.A0A1Y1YMN8"/>
<organism evidence="7 8">
    <name type="scientific">Clohesyomyces aquaticus</name>
    <dbReference type="NCBI Taxonomy" id="1231657"/>
    <lineage>
        <taxon>Eukaryota</taxon>
        <taxon>Fungi</taxon>
        <taxon>Dikarya</taxon>
        <taxon>Ascomycota</taxon>
        <taxon>Pezizomycotina</taxon>
        <taxon>Dothideomycetes</taxon>
        <taxon>Pleosporomycetidae</taxon>
        <taxon>Pleosporales</taxon>
        <taxon>Lindgomycetaceae</taxon>
        <taxon>Clohesyomyces</taxon>
    </lineage>
</organism>
<feature type="binding site" description="axial binding residue" evidence="5">
    <location>
        <position position="416"/>
    </location>
    <ligand>
        <name>heme b</name>
        <dbReference type="ChEBI" id="CHEBI:60344"/>
    </ligand>
    <ligandPart>
        <name>Fe</name>
        <dbReference type="ChEBI" id="CHEBI:18248"/>
    </ligandPart>
</feature>
<dbReference type="GO" id="GO:0046872">
    <property type="term" value="F:metal ion binding"/>
    <property type="evidence" value="ECO:0007669"/>
    <property type="project" value="UniProtKB-KW"/>
</dbReference>
<evidence type="ECO:0000256" key="6">
    <source>
        <dbReference type="SAM" id="MobiDB-lite"/>
    </source>
</evidence>
<feature type="compositionally biased region" description="Basic and acidic residues" evidence="6">
    <location>
        <begin position="1"/>
        <end position="11"/>
    </location>
</feature>
<dbReference type="SUPFAM" id="SSF48113">
    <property type="entry name" value="Heme-dependent peroxidases"/>
    <property type="match status" value="1"/>
</dbReference>
<dbReference type="PROSITE" id="PS50292">
    <property type="entry name" value="PEROXIDASE_3"/>
    <property type="match status" value="1"/>
</dbReference>
<evidence type="ECO:0000256" key="4">
    <source>
        <dbReference type="ARBA" id="ARBA00023004"/>
    </source>
</evidence>
<sequence length="746" mass="84369">MADEWKDKVDTRTGITPPRPAGLSELDKLRNSIGAPFKQISGLVGAAARPVPNQTGDGSAVDTEKENAVIKRVLGDLNDLTHLRIEDFDTLLKIQYGKMTGELTDDKTYLMEGLIRAAVKLPDGSQFRTKLTNQLLTQLWNDLQHPPLSYLGPKYQFRSADGSNNSLIHPQLGAAGTPYARTTQPKFMQTPARPDAGVVFDSVMVRKHRELHPNRISSVLFYLASIIIHDLFRTDHKDYANSMTSSYLDLSPLYGSNQDEQNLVRKFVDGKLKPDCFSEQRLLFFPPGVGVLLIMFNRFHNHVVENLAAINENNRFKKPASVPPKIDADSEEAYKKKVDAYTAALAKYDEDLFQTGRLITCGLYINIILIDYVRTILDLNRTDSNWQLNPRSEMKDVSFACGNQVSAEFNLVYRWHSAVSDRDEKWTQDLWDDLFGKGRDPKSIDRMEFLMKLNEVYQKMPKEPEKRPFANMTRKADGTLPDEDLVKILTESIEDCANSFGPNRVPAVMRAIEVLGIEQARSWNLGSLNEFRQYFGLEPHKTFDSITKDKYVAEQLKHLYDTPDKVEIYPGIVVEDAKIPLCPGSGLTPSYTVSRAVLSDAVALVRGDRFYTVDYNPKNLTNWGYHEVDPDLGVDNGCMFYKLILNAFPKHFQQNSVYAHYPLTTPDAMKVALGDLKKDHIYTWDKPKFTPEPTMILEYETATTLMANKDMFKVTWGKAMEFLMGSAAKDFMLAGDGPKNASSRAM</sequence>
<dbReference type="PANTHER" id="PTHR11903">
    <property type="entry name" value="PROSTAGLANDIN G/H SYNTHASE"/>
    <property type="match status" value="1"/>
</dbReference>
<keyword evidence="8" id="KW-1185">Reference proteome</keyword>
<evidence type="ECO:0000256" key="2">
    <source>
        <dbReference type="ARBA" id="ARBA00022964"/>
    </source>
</evidence>
<dbReference type="InterPro" id="IPR050783">
    <property type="entry name" value="Oxylipin_biosynth_metab"/>
</dbReference>
<dbReference type="InterPro" id="IPR037120">
    <property type="entry name" value="Haem_peroxidase_sf_animal"/>
</dbReference>
<dbReference type="InterPro" id="IPR010255">
    <property type="entry name" value="Haem_peroxidase_sf"/>
</dbReference>
<evidence type="ECO:0000256" key="5">
    <source>
        <dbReference type="PIRSR" id="PIRSR619791-2"/>
    </source>
</evidence>